<evidence type="ECO:0000313" key="8">
    <source>
        <dbReference type="Proteomes" id="UP001215097"/>
    </source>
</evidence>
<keyword evidence="2" id="KW-0229">DNA integration</keyword>
<dbReference type="CDD" id="cd00569">
    <property type="entry name" value="HTH_Hin_like"/>
    <property type="match status" value="1"/>
</dbReference>
<dbReference type="Gene3D" id="1.10.10.60">
    <property type="entry name" value="Homeodomain-like"/>
    <property type="match status" value="1"/>
</dbReference>
<proteinExistence type="inferred from homology"/>
<dbReference type="PROSITE" id="PS00397">
    <property type="entry name" value="RECOMBINASES_1"/>
    <property type="match status" value="1"/>
</dbReference>
<feature type="domain" description="Resolvase/invertase-type recombinase catalytic" evidence="6">
    <location>
        <begin position="6"/>
        <end position="142"/>
    </location>
</feature>
<dbReference type="Proteomes" id="UP001215097">
    <property type="component" value="Chromosome"/>
</dbReference>
<dbReference type="PANTHER" id="PTHR30461:SF26">
    <property type="entry name" value="RESOLVASE HOMOLOG YNEB"/>
    <property type="match status" value="1"/>
</dbReference>
<evidence type="ECO:0000256" key="1">
    <source>
        <dbReference type="ARBA" id="ARBA00009913"/>
    </source>
</evidence>
<evidence type="ECO:0000256" key="4">
    <source>
        <dbReference type="ARBA" id="ARBA00023172"/>
    </source>
</evidence>
<dbReference type="Pfam" id="PF02796">
    <property type="entry name" value="HTH_7"/>
    <property type="match status" value="1"/>
</dbReference>
<dbReference type="SUPFAM" id="SSF46689">
    <property type="entry name" value="Homeodomain-like"/>
    <property type="match status" value="1"/>
</dbReference>
<gene>
    <name evidence="7" type="ORF">KV395_08690</name>
</gene>
<evidence type="ECO:0000313" key="7">
    <source>
        <dbReference type="EMBL" id="WDM43322.1"/>
    </source>
</evidence>
<dbReference type="RefSeq" id="WP_282217175.1">
    <property type="nucleotide sequence ID" value="NZ_BAAAUN010000001.1"/>
</dbReference>
<dbReference type="InterPro" id="IPR006120">
    <property type="entry name" value="Resolvase_HTH_dom"/>
</dbReference>
<keyword evidence="3" id="KW-0238">DNA-binding</keyword>
<feature type="active site" description="O-(5'-phospho-DNA)-serine intermediate" evidence="5">
    <location>
        <position position="14"/>
    </location>
</feature>
<keyword evidence="8" id="KW-1185">Reference proteome</keyword>
<evidence type="ECO:0000256" key="3">
    <source>
        <dbReference type="ARBA" id="ARBA00023125"/>
    </source>
</evidence>
<sequence>MAQHTQVVGYVRVSSSDQNEARQLEAIGAVDRIFAEKVSAGSRFSRVALEECIRYVRDGDIVRVASMDRLARSMRDLRQIIDELLAKGAAVEFVKESQTYSPGPSNALANLMLNMLGAFAEFERALIRERQAEGIQLAKKAGKYRGRNRKLASSQVDEIRQLVDAGVPKSEVARRFEINRSTVYRLLAVPKER</sequence>
<comment type="similarity">
    <text evidence="1">Belongs to the site-specific recombinase resolvase family.</text>
</comment>
<dbReference type="InterPro" id="IPR006119">
    <property type="entry name" value="Resolv_N"/>
</dbReference>
<dbReference type="InterPro" id="IPR006118">
    <property type="entry name" value="Recombinase_CS"/>
</dbReference>
<evidence type="ECO:0000256" key="5">
    <source>
        <dbReference type="PROSITE-ProRule" id="PRU10137"/>
    </source>
</evidence>
<dbReference type="EMBL" id="CP078075">
    <property type="protein sequence ID" value="WDM43322.1"/>
    <property type="molecule type" value="Genomic_DNA"/>
</dbReference>
<reference evidence="7 8" key="1">
    <citation type="submission" date="2021-06" db="EMBL/GenBank/DDBJ databases">
        <title>Genome-based taxonomic framework of Microbacterium strains isolated from marine environment, the description of four new species and reclassification of four preexisting species.</title>
        <authorList>
            <person name="Lee S.D."/>
            <person name="Kim S.-M."/>
            <person name="Byeon Y.-S."/>
            <person name="Yang H.L."/>
            <person name="Kim I.S."/>
        </authorList>
    </citation>
    <scope>NUCLEOTIDE SEQUENCE [LARGE SCALE GENOMIC DNA]</scope>
    <source>
        <strain evidence="7 8">KACC 14465</strain>
    </source>
</reference>
<dbReference type="Gene3D" id="3.40.50.1390">
    <property type="entry name" value="Resolvase, N-terminal catalytic domain"/>
    <property type="match status" value="1"/>
</dbReference>
<dbReference type="SMART" id="SM00857">
    <property type="entry name" value="Resolvase"/>
    <property type="match status" value="1"/>
</dbReference>
<accession>A0ABY7XMT3</accession>
<name>A0ABY7XMT3_MICLT</name>
<dbReference type="InterPro" id="IPR009057">
    <property type="entry name" value="Homeodomain-like_sf"/>
</dbReference>
<evidence type="ECO:0000256" key="2">
    <source>
        <dbReference type="ARBA" id="ARBA00022908"/>
    </source>
</evidence>
<dbReference type="Pfam" id="PF00239">
    <property type="entry name" value="Resolvase"/>
    <property type="match status" value="1"/>
</dbReference>
<protein>
    <submittedName>
        <fullName evidence="7">Recombinase family protein</fullName>
    </submittedName>
</protein>
<evidence type="ECO:0000259" key="6">
    <source>
        <dbReference type="PROSITE" id="PS51736"/>
    </source>
</evidence>
<dbReference type="InterPro" id="IPR036162">
    <property type="entry name" value="Resolvase-like_N_sf"/>
</dbReference>
<organism evidence="7 8">
    <name type="scientific">Microbacterium luteolum</name>
    <name type="common">Aureobacterium luteolum</name>
    <dbReference type="NCBI Taxonomy" id="69367"/>
    <lineage>
        <taxon>Bacteria</taxon>
        <taxon>Bacillati</taxon>
        <taxon>Actinomycetota</taxon>
        <taxon>Actinomycetes</taxon>
        <taxon>Micrococcales</taxon>
        <taxon>Microbacteriaceae</taxon>
        <taxon>Microbacterium</taxon>
    </lineage>
</organism>
<dbReference type="PROSITE" id="PS51736">
    <property type="entry name" value="RECOMBINASES_3"/>
    <property type="match status" value="1"/>
</dbReference>
<dbReference type="CDD" id="cd03768">
    <property type="entry name" value="SR_ResInv"/>
    <property type="match status" value="1"/>
</dbReference>
<dbReference type="PANTHER" id="PTHR30461">
    <property type="entry name" value="DNA-INVERTASE FROM LAMBDOID PROPHAGE"/>
    <property type="match status" value="1"/>
</dbReference>
<keyword evidence="4" id="KW-0233">DNA recombination</keyword>
<dbReference type="InterPro" id="IPR050639">
    <property type="entry name" value="SSR_resolvase"/>
</dbReference>
<dbReference type="SUPFAM" id="SSF53041">
    <property type="entry name" value="Resolvase-like"/>
    <property type="match status" value="1"/>
</dbReference>